<evidence type="ECO:0000259" key="2">
    <source>
        <dbReference type="Pfam" id="PF13229"/>
    </source>
</evidence>
<name>A0A7S3L0V6_9STRA</name>
<feature type="domain" description="Right handed beta helix" evidence="2">
    <location>
        <begin position="229"/>
        <end position="378"/>
    </location>
</feature>
<keyword evidence="1" id="KW-0472">Membrane</keyword>
<dbReference type="InterPro" id="IPR039448">
    <property type="entry name" value="Beta_helix"/>
</dbReference>
<keyword evidence="1" id="KW-0812">Transmembrane</keyword>
<dbReference type="SUPFAM" id="SSF51126">
    <property type="entry name" value="Pectin lyase-like"/>
    <property type="match status" value="1"/>
</dbReference>
<evidence type="ECO:0000256" key="1">
    <source>
        <dbReference type="SAM" id="Phobius"/>
    </source>
</evidence>
<dbReference type="Gene3D" id="2.160.20.10">
    <property type="entry name" value="Single-stranded right-handed beta-helix, Pectin lyase-like"/>
    <property type="match status" value="1"/>
</dbReference>
<sequence>MPSPGAYAMQLKAPVYVMGEDENDEGEEPFPDEVFEQLPSQAPSTGTMAPAEQGTIPVDHAIGTGDGGNNNDLYGTEAILDAEVQPARNVEIEKDGCFCSGKVLWISIVAAVVVVIVVVVVVVVVAVGGDSNSVPLPPMTLAPTLAPTLSQTLQPTREGCYRTTRSLVNEMSRRNDFTKFVEYTLCPRAEILVDVFSDSDPTAGIFPPIPAQSNVLIKCGDDGSLANRCIIANGNAAVINSFFAFQEQNAQNVTFEGITFERGRRSLLELYNGGDITFRDCVFRSTSGGTPIEVDFQGWDDLPDVRQVVTFERCIFQNLVFGSNNLISGEEYPMLTTLIMATHPKNTLIVRDCVFRNNEIIEFPGSYIASLGAQIQVEKTCFSSSSAGQYLSPILLAGEGDASDYSDGGDNYVGGTWDCTFIGDFIPGPSVTCGTSVADATSCESSNDAVVVFW</sequence>
<protein>
    <recommendedName>
        <fullName evidence="2">Right handed beta helix domain-containing protein</fullName>
    </recommendedName>
</protein>
<accession>A0A7S3L0V6</accession>
<reference evidence="3" key="1">
    <citation type="submission" date="2021-01" db="EMBL/GenBank/DDBJ databases">
        <authorList>
            <person name="Corre E."/>
            <person name="Pelletier E."/>
            <person name="Niang G."/>
            <person name="Scheremetjew M."/>
            <person name="Finn R."/>
            <person name="Kale V."/>
            <person name="Holt S."/>
            <person name="Cochrane G."/>
            <person name="Meng A."/>
            <person name="Brown T."/>
            <person name="Cohen L."/>
        </authorList>
    </citation>
    <scope>NUCLEOTIDE SEQUENCE</scope>
    <source>
        <strain evidence="3">CCMP127</strain>
    </source>
</reference>
<gene>
    <name evidence="3" type="ORF">ACOF00016_LOCUS1154</name>
</gene>
<keyword evidence="1" id="KW-1133">Transmembrane helix</keyword>
<evidence type="ECO:0000313" key="3">
    <source>
        <dbReference type="EMBL" id="CAE0402915.1"/>
    </source>
</evidence>
<dbReference type="Pfam" id="PF13229">
    <property type="entry name" value="Beta_helix"/>
    <property type="match status" value="1"/>
</dbReference>
<dbReference type="InterPro" id="IPR011050">
    <property type="entry name" value="Pectin_lyase_fold/virulence"/>
</dbReference>
<proteinExistence type="predicted"/>
<dbReference type="EMBL" id="HBIM01001328">
    <property type="protein sequence ID" value="CAE0402915.1"/>
    <property type="molecule type" value="Transcribed_RNA"/>
</dbReference>
<dbReference type="InterPro" id="IPR012334">
    <property type="entry name" value="Pectin_lyas_fold"/>
</dbReference>
<dbReference type="AlphaFoldDB" id="A0A7S3L0V6"/>
<organism evidence="3">
    <name type="scientific">Amphora coffeiformis</name>
    <dbReference type="NCBI Taxonomy" id="265554"/>
    <lineage>
        <taxon>Eukaryota</taxon>
        <taxon>Sar</taxon>
        <taxon>Stramenopiles</taxon>
        <taxon>Ochrophyta</taxon>
        <taxon>Bacillariophyta</taxon>
        <taxon>Bacillariophyceae</taxon>
        <taxon>Bacillariophycidae</taxon>
        <taxon>Thalassiophysales</taxon>
        <taxon>Catenulaceae</taxon>
        <taxon>Amphora</taxon>
    </lineage>
</organism>
<feature type="transmembrane region" description="Helical" evidence="1">
    <location>
        <begin position="103"/>
        <end position="129"/>
    </location>
</feature>